<protein>
    <submittedName>
        <fullName evidence="1">Uncharacterized protein (TIGR02444 family)</fullName>
    </submittedName>
</protein>
<keyword evidence="2" id="KW-1185">Reference proteome</keyword>
<proteinExistence type="predicted"/>
<evidence type="ECO:0000313" key="2">
    <source>
        <dbReference type="Proteomes" id="UP000554520"/>
    </source>
</evidence>
<dbReference type="EMBL" id="JACHXN010000004">
    <property type="protein sequence ID" value="MBB3145283.1"/>
    <property type="molecule type" value="Genomic_DNA"/>
</dbReference>
<dbReference type="Proteomes" id="UP000554520">
    <property type="component" value="Unassembled WGS sequence"/>
</dbReference>
<sequence length="171" mass="18916">MQDMNIGLWDFALRLYKAPDVADACLALQERNGVDVPVLLFAAWLKHGSIALSPAKTVQIIGLVDEWRDDVVAPLRAIRQRMKTGPKPGPDKHTETLREAVKAAELSAERIELMELETAGLALATISDDSNRSTDENLPLVVRYYHGSTLDSEARKSIAIVERAIEQILSK</sequence>
<comment type="caution">
    <text evidence="1">The sequence shown here is derived from an EMBL/GenBank/DDBJ whole genome shotgun (WGS) entry which is preliminary data.</text>
</comment>
<name>A0A839U5T8_9HYPH</name>
<accession>A0A839U5T8</accession>
<reference evidence="1 2" key="1">
    <citation type="submission" date="2020-08" db="EMBL/GenBank/DDBJ databases">
        <title>Genomic Encyclopedia of Type Strains, Phase III (KMG-III): the genomes of soil and plant-associated and newly described type strains.</title>
        <authorList>
            <person name="Whitman W."/>
        </authorList>
    </citation>
    <scope>NUCLEOTIDE SEQUENCE [LARGE SCALE GENOMIC DNA]</scope>
    <source>
        <strain evidence="1 2">CECT 7015</strain>
    </source>
</reference>
<dbReference type="NCBIfam" id="TIGR02444">
    <property type="entry name" value="TIGR02444 family protein"/>
    <property type="match status" value="1"/>
</dbReference>
<evidence type="ECO:0000313" key="1">
    <source>
        <dbReference type="EMBL" id="MBB3145283.1"/>
    </source>
</evidence>
<gene>
    <name evidence="1" type="ORF">FHS21_001688</name>
</gene>
<dbReference type="RefSeq" id="WP_112530531.1">
    <property type="nucleotide sequence ID" value="NZ_JACHXN010000004.1"/>
</dbReference>
<dbReference type="AlphaFoldDB" id="A0A839U5T8"/>
<dbReference type="InterPro" id="IPR012659">
    <property type="entry name" value="CHP02444"/>
</dbReference>
<organism evidence="1 2">
    <name type="scientific">Phyllobacterium trifolii</name>
    <dbReference type="NCBI Taxonomy" id="300193"/>
    <lineage>
        <taxon>Bacteria</taxon>
        <taxon>Pseudomonadati</taxon>
        <taxon>Pseudomonadota</taxon>
        <taxon>Alphaproteobacteria</taxon>
        <taxon>Hyphomicrobiales</taxon>
        <taxon>Phyllobacteriaceae</taxon>
        <taxon>Phyllobacterium</taxon>
    </lineage>
</organism>
<dbReference type="Pfam" id="PF09523">
    <property type="entry name" value="DUF2390"/>
    <property type="match status" value="1"/>
</dbReference>